<dbReference type="InterPro" id="IPR037523">
    <property type="entry name" value="VOC_core"/>
</dbReference>
<proteinExistence type="predicted"/>
<dbReference type="Proteomes" id="UP000595917">
    <property type="component" value="Chromosome"/>
</dbReference>
<dbReference type="KEGG" id="bhc:JFL75_11485"/>
<dbReference type="PANTHER" id="PTHR36113">
    <property type="entry name" value="LYASE, PUTATIVE-RELATED-RELATED"/>
    <property type="match status" value="1"/>
</dbReference>
<dbReference type="InterPro" id="IPR051332">
    <property type="entry name" value="Fosfomycin_Res_Enzymes"/>
</dbReference>
<accession>A0A7T7XJU5</accession>
<protein>
    <submittedName>
        <fullName evidence="3">VOC family protein</fullName>
    </submittedName>
</protein>
<keyword evidence="4" id="KW-1185">Reference proteome</keyword>
<dbReference type="EMBL" id="CP067089">
    <property type="protein sequence ID" value="QQO07568.1"/>
    <property type="molecule type" value="Genomic_DNA"/>
</dbReference>
<dbReference type="AlphaFoldDB" id="A0A7T7XJU5"/>
<evidence type="ECO:0000256" key="1">
    <source>
        <dbReference type="ARBA" id="ARBA00022723"/>
    </source>
</evidence>
<dbReference type="Gene3D" id="3.10.180.10">
    <property type="entry name" value="2,3-Dihydroxybiphenyl 1,2-Dioxygenase, domain 1"/>
    <property type="match status" value="1"/>
</dbReference>
<dbReference type="PROSITE" id="PS51819">
    <property type="entry name" value="VOC"/>
    <property type="match status" value="1"/>
</dbReference>
<evidence type="ECO:0000259" key="2">
    <source>
        <dbReference type="PROSITE" id="PS51819"/>
    </source>
</evidence>
<dbReference type="RefSeq" id="WP_215624874.1">
    <property type="nucleotide sequence ID" value="NZ_CP067089.2"/>
</dbReference>
<dbReference type="SUPFAM" id="SSF54593">
    <property type="entry name" value="Glyoxalase/Bleomycin resistance protein/Dihydroxybiphenyl dioxygenase"/>
    <property type="match status" value="1"/>
</dbReference>
<evidence type="ECO:0000313" key="4">
    <source>
        <dbReference type="Proteomes" id="UP000595917"/>
    </source>
</evidence>
<gene>
    <name evidence="3" type="ORF">JFL75_11485</name>
</gene>
<dbReference type="InterPro" id="IPR029068">
    <property type="entry name" value="Glyas_Bleomycin-R_OHBP_Dase"/>
</dbReference>
<dbReference type="InterPro" id="IPR004360">
    <property type="entry name" value="Glyas_Fos-R_dOase_dom"/>
</dbReference>
<reference evidence="3" key="1">
    <citation type="submission" date="2021-01" db="EMBL/GenBank/DDBJ databases">
        <title>Description of Breznakiella homolactica.</title>
        <authorList>
            <person name="Song Y."/>
            <person name="Brune A."/>
        </authorList>
    </citation>
    <scope>NUCLEOTIDE SEQUENCE</scope>
    <source>
        <strain evidence="3">RmG30</strain>
    </source>
</reference>
<evidence type="ECO:0000313" key="3">
    <source>
        <dbReference type="EMBL" id="QQO07568.1"/>
    </source>
</evidence>
<dbReference type="Pfam" id="PF00903">
    <property type="entry name" value="Glyoxalase"/>
    <property type="match status" value="1"/>
</dbReference>
<organism evidence="3 4">
    <name type="scientific">Breznakiella homolactica</name>
    <dbReference type="NCBI Taxonomy" id="2798577"/>
    <lineage>
        <taxon>Bacteria</taxon>
        <taxon>Pseudomonadati</taxon>
        <taxon>Spirochaetota</taxon>
        <taxon>Spirochaetia</taxon>
        <taxon>Spirochaetales</taxon>
        <taxon>Breznakiellaceae</taxon>
        <taxon>Breznakiella</taxon>
    </lineage>
</organism>
<dbReference type="GO" id="GO:0046872">
    <property type="term" value="F:metal ion binding"/>
    <property type="evidence" value="ECO:0007669"/>
    <property type="project" value="UniProtKB-KW"/>
</dbReference>
<keyword evidence="1" id="KW-0479">Metal-binding</keyword>
<name>A0A7T7XJU5_9SPIR</name>
<dbReference type="PANTHER" id="PTHR36113:SF6">
    <property type="entry name" value="FOSFOMYCIN RESISTANCE PROTEIN FOSX"/>
    <property type="match status" value="1"/>
</dbReference>
<sequence>MKPIIDHIHITVKNLDEAEKFYDVLLPLLGFDINLKGIDNVPENDYKIIEYHTKELTIGIVSPRKEFTDIKINRRRPGSLHHLAFMVETKNEVDELYKSIKELNVTIVNKPKYYKEYSEDYYAVFFKDNQNIEYEIVHYNRGKLFGEINEKRGNKAGQNVT</sequence>
<feature type="domain" description="VOC" evidence="2">
    <location>
        <begin position="4"/>
        <end position="139"/>
    </location>
</feature>